<dbReference type="EMBL" id="CAJJDP010000025">
    <property type="protein sequence ID" value="CAD8151265.1"/>
    <property type="molecule type" value="Genomic_DNA"/>
</dbReference>
<proteinExistence type="predicted"/>
<evidence type="ECO:0000259" key="2">
    <source>
        <dbReference type="PROSITE" id="PS51468"/>
    </source>
</evidence>
<dbReference type="Pfam" id="PF08487">
    <property type="entry name" value="VIT"/>
    <property type="match status" value="1"/>
</dbReference>
<feature type="domain" description="VIT" evidence="2">
    <location>
        <begin position="47"/>
        <end position="178"/>
    </location>
</feature>
<protein>
    <submittedName>
        <fullName evidence="3">Uncharacterized protein</fullName>
    </submittedName>
</protein>
<dbReference type="PANTHER" id="PTHR45737">
    <property type="entry name" value="VON WILLEBRAND FACTOR A DOMAIN-CONTAINING PROTEIN 5A"/>
    <property type="match status" value="1"/>
</dbReference>
<dbReference type="InterPro" id="IPR002035">
    <property type="entry name" value="VWF_A"/>
</dbReference>
<accession>A0A8S1TDH0</accession>
<dbReference type="AlphaFoldDB" id="A0A8S1TDH0"/>
<dbReference type="PANTHER" id="PTHR45737:SF6">
    <property type="entry name" value="VON WILLEBRAND FACTOR A DOMAIN-CONTAINING PROTEIN 5A"/>
    <property type="match status" value="1"/>
</dbReference>
<dbReference type="Pfam" id="PF13768">
    <property type="entry name" value="VWA_3"/>
    <property type="match status" value="1"/>
</dbReference>
<dbReference type="SMART" id="SM00327">
    <property type="entry name" value="VWA"/>
    <property type="match status" value="1"/>
</dbReference>
<dbReference type="PROSITE" id="PS51468">
    <property type="entry name" value="VIT"/>
    <property type="match status" value="1"/>
</dbReference>
<dbReference type="Proteomes" id="UP000683925">
    <property type="component" value="Unassembled WGS sequence"/>
</dbReference>
<keyword evidence="4" id="KW-1185">Reference proteome</keyword>
<feature type="domain" description="VWFA" evidence="1">
    <location>
        <begin position="357"/>
        <end position="532"/>
    </location>
</feature>
<sequence length="861" mass="100783">MNRIFTHKYSLYHIEQQNRNEKIVIWTLDYLRWQWKQLKKIWLLQNFNIFVCYDIIKQKIIPLQLAKYSAKIFPGFCIVQLELKYSTNKQNEPIDLEYVFSINENAAVTKMIVKLGKTKVYGTVKEKEEAKQEYEQGLQKGKTMAYSEQDSRFPQIKRVKVGQLAPQKQLKITFEYIQPLEVFLNKFWKIELFPVIDQNYVQVNKKQMIGIQDEQIYEYLNRLFRIQDFEYKFKQEIQVEINFGSPITFWKSPTHELVSINVKNSVKENNKHLMLQLEDIPNNYNPIKQFILLFSSDEINLPRAVLSRTMNDALQYQKYCATLTFIPKFNEVSLDDAYSQYLDGLNIADNQKIKRGNYLFIIDRSGSMSGSRIRKAKEALILFLKSLPQDSEFNVISFGSQFKTLWKDSKTYSQGSLETAINHVQNMDANLGGTCIIEPLKEMVYNKNYGFSKNTTLNVFLLTDGEDDADPIIDLVQKNNLAQTRIYTLGIGEGCSQYLIRRVAEVGNGKHQIVSDKEDISEKIIDLLEDSLTPYLEAFTLESNITNIASIIPNPNSIVSLKKNQELTIQILFSKQETPKILEFKINCYDPQNQKQIQYSVKLNLNESQNNEYFHKLAIYKFITYYENSLQFGQNHVNFIKLDKDIIDSKDIIDLSVQHQILCSKTAFICQVCDLEDQFKQQIQQRVPIVQPKQAIRHQQLNACQQNQRRIYIQQPSRQYQSAGCCGGGGPSNKYQNFNTSPSPQRYAPQTQPLLQKEKQTDQSINKTDNDQLTYEKLINFAQANGCFRISKEIISKINFKNLLNHQNLKDDVWFTFLVLLYFEKYFSQNKKSWYLVYQKGIQYLKQNGMDYKAKKNEYKL</sequence>
<dbReference type="OrthoDB" id="312927at2759"/>
<dbReference type="InterPro" id="IPR013694">
    <property type="entry name" value="VIT"/>
</dbReference>
<name>A0A8S1TDH0_PAROT</name>
<reference evidence="3" key="1">
    <citation type="submission" date="2021-01" db="EMBL/GenBank/DDBJ databases">
        <authorList>
            <consortium name="Genoscope - CEA"/>
            <person name="William W."/>
        </authorList>
    </citation>
    <scope>NUCLEOTIDE SEQUENCE</scope>
</reference>
<evidence type="ECO:0000313" key="4">
    <source>
        <dbReference type="Proteomes" id="UP000683925"/>
    </source>
</evidence>
<organism evidence="3 4">
    <name type="scientific">Paramecium octaurelia</name>
    <dbReference type="NCBI Taxonomy" id="43137"/>
    <lineage>
        <taxon>Eukaryota</taxon>
        <taxon>Sar</taxon>
        <taxon>Alveolata</taxon>
        <taxon>Ciliophora</taxon>
        <taxon>Intramacronucleata</taxon>
        <taxon>Oligohymenophorea</taxon>
        <taxon>Peniculida</taxon>
        <taxon>Parameciidae</taxon>
        <taxon>Paramecium</taxon>
    </lineage>
</organism>
<comment type="caution">
    <text evidence="3">The sequence shown here is derived from an EMBL/GenBank/DDBJ whole genome shotgun (WGS) entry which is preliminary data.</text>
</comment>
<evidence type="ECO:0000313" key="3">
    <source>
        <dbReference type="EMBL" id="CAD8151265.1"/>
    </source>
</evidence>
<dbReference type="PROSITE" id="PS50234">
    <property type="entry name" value="VWFA"/>
    <property type="match status" value="1"/>
</dbReference>
<gene>
    <name evidence="3" type="ORF">POCTA_138.1.T0250002</name>
</gene>
<dbReference type="OMA" id="NNENILC"/>
<evidence type="ECO:0000259" key="1">
    <source>
        <dbReference type="PROSITE" id="PS50234"/>
    </source>
</evidence>